<dbReference type="EMBL" id="BMMP01000005">
    <property type="protein sequence ID" value="GGO46859.1"/>
    <property type="molecule type" value="Genomic_DNA"/>
</dbReference>
<evidence type="ECO:0000313" key="2">
    <source>
        <dbReference type="EMBL" id="GGO46859.1"/>
    </source>
</evidence>
<gene>
    <name evidence="2" type="ORF">GCM10012287_18140</name>
</gene>
<keyword evidence="3" id="KW-1185">Reference proteome</keyword>
<organism evidence="2 3">
    <name type="scientific">Streptomyces daqingensis</name>
    <dbReference type="NCBI Taxonomy" id="1472640"/>
    <lineage>
        <taxon>Bacteria</taxon>
        <taxon>Bacillati</taxon>
        <taxon>Actinomycetota</taxon>
        <taxon>Actinomycetes</taxon>
        <taxon>Kitasatosporales</taxon>
        <taxon>Streptomycetaceae</taxon>
        <taxon>Streptomyces</taxon>
    </lineage>
</organism>
<accession>A0ABQ2M3X4</accession>
<evidence type="ECO:0000256" key="1">
    <source>
        <dbReference type="SAM" id="MobiDB-lite"/>
    </source>
</evidence>
<feature type="compositionally biased region" description="Basic and acidic residues" evidence="1">
    <location>
        <begin position="1"/>
        <end position="11"/>
    </location>
</feature>
<comment type="caution">
    <text evidence="2">The sequence shown here is derived from an EMBL/GenBank/DDBJ whole genome shotgun (WGS) entry which is preliminary data.</text>
</comment>
<name>A0ABQ2M3X4_9ACTN</name>
<sequence length="84" mass="8723">MADAERGRRGDGQAPRAPQVGAAAEVFAAAQHDDVTAGGRKAGRRTGVQVPMTEREAPQRILTICGGSFTLPLPPFPNQAISVA</sequence>
<feature type="region of interest" description="Disordered" evidence="1">
    <location>
        <begin position="1"/>
        <end position="21"/>
    </location>
</feature>
<proteinExistence type="predicted"/>
<reference evidence="3" key="1">
    <citation type="journal article" date="2019" name="Int. J. Syst. Evol. Microbiol.">
        <title>The Global Catalogue of Microorganisms (GCM) 10K type strain sequencing project: providing services to taxonomists for standard genome sequencing and annotation.</title>
        <authorList>
            <consortium name="The Broad Institute Genomics Platform"/>
            <consortium name="The Broad Institute Genome Sequencing Center for Infectious Disease"/>
            <person name="Wu L."/>
            <person name="Ma J."/>
        </authorList>
    </citation>
    <scope>NUCLEOTIDE SEQUENCE [LARGE SCALE GENOMIC DNA]</scope>
    <source>
        <strain evidence="3">CGMCC 4.7178</strain>
    </source>
</reference>
<dbReference type="Proteomes" id="UP000631535">
    <property type="component" value="Unassembled WGS sequence"/>
</dbReference>
<protein>
    <submittedName>
        <fullName evidence="2">Uncharacterized protein</fullName>
    </submittedName>
</protein>
<evidence type="ECO:0000313" key="3">
    <source>
        <dbReference type="Proteomes" id="UP000631535"/>
    </source>
</evidence>